<comment type="function">
    <text evidence="12">DNA repair enzyme that has both DNA N-glycosylase activity and AP-lyase activity. The DNA N-glycosylase activity releases various damaged pyrimidines from DNA by cleaving the N-glycosidic bond, leaving an AP (apurinic/apyrimidinic) site. The AP-lyase activity cleaves the phosphodiester bond 3' to the AP site by a beta-elimination, leaving a 3'-terminal unsaturated sugar and a product with a terminal 5'-phosphate.</text>
</comment>
<evidence type="ECO:0000256" key="6">
    <source>
        <dbReference type="ARBA" id="ARBA00023004"/>
    </source>
</evidence>
<dbReference type="Proteomes" id="UP000603369">
    <property type="component" value="Unassembled WGS sequence"/>
</dbReference>
<dbReference type="Gene3D" id="1.10.1670.10">
    <property type="entry name" value="Helix-hairpin-Helix base-excision DNA repair enzymes (C-terminal)"/>
    <property type="match status" value="1"/>
</dbReference>
<keyword evidence="5 12" id="KW-0378">Hydrolase</keyword>
<comment type="similarity">
    <text evidence="1 12">Belongs to the Nth/MutY family.</text>
</comment>
<keyword evidence="14" id="KW-0255">Endonuclease</keyword>
<evidence type="ECO:0000256" key="8">
    <source>
        <dbReference type="ARBA" id="ARBA00023125"/>
    </source>
</evidence>
<dbReference type="InterPro" id="IPR003265">
    <property type="entry name" value="HhH-GPD_domain"/>
</dbReference>
<dbReference type="EMBL" id="JAEHFL010000010">
    <property type="protein sequence ID" value="MBK3428344.1"/>
    <property type="molecule type" value="Genomic_DNA"/>
</dbReference>
<comment type="catalytic activity">
    <reaction evidence="12">
        <text>2'-deoxyribonucleotide-(2'-deoxyribose 5'-phosphate)-2'-deoxyribonucleotide-DNA = a 3'-end 2'-deoxyribonucleotide-(2,3-dehydro-2,3-deoxyribose 5'-phosphate)-DNA + a 5'-end 5'-phospho-2'-deoxyribonucleoside-DNA + H(+)</text>
        <dbReference type="Rhea" id="RHEA:66592"/>
        <dbReference type="Rhea" id="RHEA-COMP:13180"/>
        <dbReference type="Rhea" id="RHEA-COMP:16897"/>
        <dbReference type="Rhea" id="RHEA-COMP:17067"/>
        <dbReference type="ChEBI" id="CHEBI:15378"/>
        <dbReference type="ChEBI" id="CHEBI:136412"/>
        <dbReference type="ChEBI" id="CHEBI:157695"/>
        <dbReference type="ChEBI" id="CHEBI:167181"/>
        <dbReference type="EC" id="4.2.99.18"/>
    </reaction>
</comment>
<evidence type="ECO:0000313" key="15">
    <source>
        <dbReference type="Proteomes" id="UP000603369"/>
    </source>
</evidence>
<evidence type="ECO:0000256" key="12">
    <source>
        <dbReference type="HAMAP-Rule" id="MF_00942"/>
    </source>
</evidence>
<keyword evidence="8 12" id="KW-0238">DNA-binding</keyword>
<feature type="domain" description="HhH-GPD" evidence="13">
    <location>
        <begin position="47"/>
        <end position="194"/>
    </location>
</feature>
<keyword evidence="10 12" id="KW-0456">Lyase</keyword>
<dbReference type="InterPro" id="IPR011257">
    <property type="entry name" value="DNA_glycosylase"/>
</dbReference>
<feature type="binding site" evidence="12">
    <location>
        <position position="206"/>
    </location>
    <ligand>
        <name>[4Fe-4S] cluster</name>
        <dbReference type="ChEBI" id="CHEBI:49883"/>
    </ligand>
</feature>
<evidence type="ECO:0000313" key="14">
    <source>
        <dbReference type="EMBL" id="MBK3428344.1"/>
    </source>
</evidence>
<dbReference type="CDD" id="cd00056">
    <property type="entry name" value="ENDO3c"/>
    <property type="match status" value="1"/>
</dbReference>
<evidence type="ECO:0000256" key="10">
    <source>
        <dbReference type="ARBA" id="ARBA00023239"/>
    </source>
</evidence>
<dbReference type="Pfam" id="PF10576">
    <property type="entry name" value="EndIII_4Fe-2S"/>
    <property type="match status" value="1"/>
</dbReference>
<dbReference type="PANTHER" id="PTHR10359">
    <property type="entry name" value="A/G-SPECIFIC ADENINE GLYCOSYLASE/ENDONUCLEASE III"/>
    <property type="match status" value="1"/>
</dbReference>
<feature type="binding site" evidence="12">
    <location>
        <position position="196"/>
    </location>
    <ligand>
        <name>[4Fe-4S] cluster</name>
        <dbReference type="ChEBI" id="CHEBI:49883"/>
    </ligand>
</feature>
<name>A0A8I1HU07_9CORY</name>
<dbReference type="PIRSF" id="PIRSF001435">
    <property type="entry name" value="Nth"/>
    <property type="match status" value="1"/>
</dbReference>
<keyword evidence="11 12" id="KW-0326">Glycosidase</keyword>
<dbReference type="GO" id="GO:0019104">
    <property type="term" value="F:DNA N-glycosylase activity"/>
    <property type="evidence" value="ECO:0007669"/>
    <property type="project" value="UniProtKB-UniRule"/>
</dbReference>
<dbReference type="FunFam" id="1.10.1670.10:FF:000001">
    <property type="entry name" value="Endonuclease III"/>
    <property type="match status" value="1"/>
</dbReference>
<dbReference type="InterPro" id="IPR005759">
    <property type="entry name" value="Nth"/>
</dbReference>
<evidence type="ECO:0000256" key="11">
    <source>
        <dbReference type="ARBA" id="ARBA00023295"/>
    </source>
</evidence>
<dbReference type="Pfam" id="PF00633">
    <property type="entry name" value="HHH"/>
    <property type="match status" value="1"/>
</dbReference>
<keyword evidence="2 12" id="KW-0004">4Fe-4S</keyword>
<dbReference type="GO" id="GO:0046872">
    <property type="term" value="F:metal ion binding"/>
    <property type="evidence" value="ECO:0007669"/>
    <property type="project" value="UniProtKB-KW"/>
</dbReference>
<dbReference type="Pfam" id="PF00730">
    <property type="entry name" value="HhH-GPD"/>
    <property type="match status" value="1"/>
</dbReference>
<evidence type="ECO:0000256" key="7">
    <source>
        <dbReference type="ARBA" id="ARBA00023014"/>
    </source>
</evidence>
<dbReference type="GO" id="GO:0003677">
    <property type="term" value="F:DNA binding"/>
    <property type="evidence" value="ECO:0007669"/>
    <property type="project" value="UniProtKB-UniRule"/>
</dbReference>
<dbReference type="SUPFAM" id="SSF48150">
    <property type="entry name" value="DNA-glycosylase"/>
    <property type="match status" value="1"/>
</dbReference>
<reference evidence="14 15" key="1">
    <citation type="submission" date="2020-12" db="EMBL/GenBank/DDBJ databases">
        <title>Draft genome sequence of the commensal strain Corynebacterium tuberculostearicum MFP09/CIP 102622 isolated from human skin.</title>
        <authorList>
            <person name="Boukerb A.M."/>
            <person name="Janvier X."/>
            <person name="Feuilloley M.G.J."/>
            <person name="Groboillot A."/>
        </authorList>
    </citation>
    <scope>NUCLEOTIDE SEQUENCE [LARGE SCALE GENOMIC DNA]</scope>
    <source>
        <strain evidence="14 15">CIP 102622</strain>
    </source>
</reference>
<dbReference type="AlphaFoldDB" id="A0A8I1HU07"/>
<evidence type="ECO:0000256" key="9">
    <source>
        <dbReference type="ARBA" id="ARBA00023204"/>
    </source>
</evidence>
<dbReference type="FunFam" id="1.10.340.30:FF:000001">
    <property type="entry name" value="Endonuclease III"/>
    <property type="match status" value="1"/>
</dbReference>
<proteinExistence type="inferred from homology"/>
<dbReference type="InterPro" id="IPR023170">
    <property type="entry name" value="HhH_base_excis_C"/>
</dbReference>
<dbReference type="SMART" id="SM00525">
    <property type="entry name" value="FES"/>
    <property type="match status" value="1"/>
</dbReference>
<dbReference type="InterPro" id="IPR000445">
    <property type="entry name" value="HhH_motif"/>
</dbReference>
<feature type="binding site" evidence="12">
    <location>
        <position position="203"/>
    </location>
    <ligand>
        <name>[4Fe-4S] cluster</name>
        <dbReference type="ChEBI" id="CHEBI:49883"/>
    </ligand>
</feature>
<dbReference type="GO" id="GO:0140078">
    <property type="term" value="F:class I DNA-(apurinic or apyrimidinic site) endonuclease activity"/>
    <property type="evidence" value="ECO:0007669"/>
    <property type="project" value="UniProtKB-EC"/>
</dbReference>
<evidence type="ECO:0000256" key="2">
    <source>
        <dbReference type="ARBA" id="ARBA00022485"/>
    </source>
</evidence>
<dbReference type="NCBIfam" id="TIGR01083">
    <property type="entry name" value="nth"/>
    <property type="match status" value="1"/>
</dbReference>
<comment type="caution">
    <text evidence="14">The sequence shown here is derived from an EMBL/GenBank/DDBJ whole genome shotgun (WGS) entry which is preliminary data.</text>
</comment>
<dbReference type="InterPro" id="IPR003651">
    <property type="entry name" value="Endonuclease3_FeS-loop_motif"/>
</dbReference>
<dbReference type="GO" id="GO:0051539">
    <property type="term" value="F:4 iron, 4 sulfur cluster binding"/>
    <property type="evidence" value="ECO:0007669"/>
    <property type="project" value="UniProtKB-UniRule"/>
</dbReference>
<evidence type="ECO:0000256" key="1">
    <source>
        <dbReference type="ARBA" id="ARBA00008343"/>
    </source>
</evidence>
<dbReference type="GO" id="GO:0006285">
    <property type="term" value="P:base-excision repair, AP site formation"/>
    <property type="evidence" value="ECO:0007669"/>
    <property type="project" value="TreeGrafter"/>
</dbReference>
<evidence type="ECO:0000256" key="4">
    <source>
        <dbReference type="ARBA" id="ARBA00022763"/>
    </source>
</evidence>
<protein>
    <recommendedName>
        <fullName evidence="12">Endonuclease III</fullName>
        <ecNumber evidence="12">4.2.99.18</ecNumber>
    </recommendedName>
    <alternativeName>
        <fullName evidence="12">DNA-(apurinic or apyrimidinic site) lyase</fullName>
    </alternativeName>
</protein>
<dbReference type="PANTHER" id="PTHR10359:SF18">
    <property type="entry name" value="ENDONUCLEASE III"/>
    <property type="match status" value="1"/>
</dbReference>
<dbReference type="HAMAP" id="MF_00942">
    <property type="entry name" value="Nth"/>
    <property type="match status" value="1"/>
</dbReference>
<feature type="binding site" evidence="12">
    <location>
        <position position="212"/>
    </location>
    <ligand>
        <name>[4Fe-4S] cluster</name>
        <dbReference type="ChEBI" id="CHEBI:49883"/>
    </ligand>
</feature>
<sequence>MNSALSAASAPELRAPEVNRRLAQEYPDARCALDYDSPLQLLIATVLSAQCTDERVNSVTPELFARYPEAADYAAAQRSDLESILRPLGFQRAKAGHLLGIGEKLVADFQGEVPRTVKELTSLPGVGRKTALVVLGNAFGIPGLTVDTHFSRLMQRLGLTGEKTPVKIERDIAKLVPEEEWTMFSHRVIFHGRQVCHARTPECEACVLRDMCPAARGR</sequence>
<dbReference type="PROSITE" id="PS01155">
    <property type="entry name" value="ENDONUCLEASE_III_2"/>
    <property type="match status" value="1"/>
</dbReference>
<keyword evidence="6 12" id="KW-0408">Iron</keyword>
<dbReference type="InterPro" id="IPR004036">
    <property type="entry name" value="Endonuclease-III-like_CS2"/>
</dbReference>
<evidence type="ECO:0000259" key="13">
    <source>
        <dbReference type="SMART" id="SM00478"/>
    </source>
</evidence>
<comment type="cofactor">
    <cofactor evidence="12">
        <name>[4Fe-4S] cluster</name>
        <dbReference type="ChEBI" id="CHEBI:49883"/>
    </cofactor>
    <text evidence="12">Binds 1 [4Fe-4S] cluster.</text>
</comment>
<keyword evidence="14" id="KW-0540">Nuclease</keyword>
<keyword evidence="7 12" id="KW-0411">Iron-sulfur</keyword>
<evidence type="ECO:0000256" key="3">
    <source>
        <dbReference type="ARBA" id="ARBA00022723"/>
    </source>
</evidence>
<evidence type="ECO:0000256" key="5">
    <source>
        <dbReference type="ARBA" id="ARBA00022801"/>
    </source>
</evidence>
<keyword evidence="15" id="KW-1185">Reference proteome</keyword>
<keyword evidence="9 12" id="KW-0234">DNA repair</keyword>
<organism evidence="14 15">
    <name type="scientific">Corynebacterium tuberculostearicum</name>
    <dbReference type="NCBI Taxonomy" id="38304"/>
    <lineage>
        <taxon>Bacteria</taxon>
        <taxon>Bacillati</taxon>
        <taxon>Actinomycetota</taxon>
        <taxon>Actinomycetes</taxon>
        <taxon>Mycobacteriales</taxon>
        <taxon>Corynebacteriaceae</taxon>
        <taxon>Corynebacterium</taxon>
    </lineage>
</organism>
<dbReference type="Gene3D" id="1.10.340.30">
    <property type="entry name" value="Hypothetical protein, domain 2"/>
    <property type="match status" value="1"/>
</dbReference>
<gene>
    <name evidence="12 14" type="primary">nth</name>
    <name evidence="14" type="ORF">JDP02_07450</name>
</gene>
<dbReference type="SMART" id="SM00478">
    <property type="entry name" value="ENDO3c"/>
    <property type="match status" value="1"/>
</dbReference>
<dbReference type="RefSeq" id="WP_200435923.1">
    <property type="nucleotide sequence ID" value="NZ_CP175791.1"/>
</dbReference>
<accession>A0A8I1HU07</accession>
<dbReference type="EC" id="4.2.99.18" evidence="12"/>
<keyword evidence="4 12" id="KW-0227">DNA damage</keyword>
<keyword evidence="3 12" id="KW-0479">Metal-binding</keyword>